<dbReference type="EMBL" id="BPRE01000003">
    <property type="protein sequence ID" value="GJE74557.1"/>
    <property type="molecule type" value="Genomic_DNA"/>
</dbReference>
<feature type="region of interest" description="Disordered" evidence="1">
    <location>
        <begin position="1"/>
        <end position="35"/>
    </location>
</feature>
<accession>A0ABQ4UV34</accession>
<sequence>MAHPSRRPPRSPAPPRRALFCPARPAASRRRRPARARSSCPVYHTGRCCRPGGSEWARRIRNARAGPCRRMRQDRGFDRRSRSRVARMGGQVRAPALFAVALLSAMPAAVRAEGPLYLRIRPNPVPAATAVAGSGQEREAGRETVWERADRRARLAIASVCTGCLDTRIVGRPAEAPVPVVRASRSPNAAMAAAEDTVPLTPLWSNPPPAGDP</sequence>
<evidence type="ECO:0000256" key="1">
    <source>
        <dbReference type="SAM" id="MobiDB-lite"/>
    </source>
</evidence>
<feature type="compositionally biased region" description="Low complexity" evidence="1">
    <location>
        <begin position="16"/>
        <end position="26"/>
    </location>
</feature>
<keyword evidence="3" id="KW-1185">Reference proteome</keyword>
<feature type="region of interest" description="Disordered" evidence="1">
    <location>
        <begin position="192"/>
        <end position="213"/>
    </location>
</feature>
<evidence type="ECO:0000313" key="2">
    <source>
        <dbReference type="EMBL" id="GJE74557.1"/>
    </source>
</evidence>
<name>A0ABQ4UV34_9HYPH</name>
<reference evidence="2" key="1">
    <citation type="journal article" date="2021" name="Front. Microbiol.">
        <title>Comprehensive Comparative Genomics and Phenotyping of Methylobacterium Species.</title>
        <authorList>
            <person name="Alessa O."/>
            <person name="Ogura Y."/>
            <person name="Fujitani Y."/>
            <person name="Takami H."/>
            <person name="Hayashi T."/>
            <person name="Sahin N."/>
            <person name="Tani A."/>
        </authorList>
    </citation>
    <scope>NUCLEOTIDE SEQUENCE</scope>
    <source>
        <strain evidence="2">DSM 14458</strain>
    </source>
</reference>
<evidence type="ECO:0000313" key="3">
    <source>
        <dbReference type="Proteomes" id="UP001055093"/>
    </source>
</evidence>
<organism evidence="2 3">
    <name type="scientific">Methylorubrum suomiense</name>
    <dbReference type="NCBI Taxonomy" id="144191"/>
    <lineage>
        <taxon>Bacteria</taxon>
        <taxon>Pseudomonadati</taxon>
        <taxon>Pseudomonadota</taxon>
        <taxon>Alphaproteobacteria</taxon>
        <taxon>Hyphomicrobiales</taxon>
        <taxon>Methylobacteriaceae</taxon>
        <taxon>Methylorubrum</taxon>
    </lineage>
</organism>
<proteinExistence type="predicted"/>
<protein>
    <submittedName>
        <fullName evidence="2">Uncharacterized protein</fullName>
    </submittedName>
</protein>
<gene>
    <name evidence="2" type="ORF">BGCPKDLD_1128</name>
</gene>
<comment type="caution">
    <text evidence="2">The sequence shown here is derived from an EMBL/GenBank/DDBJ whole genome shotgun (WGS) entry which is preliminary data.</text>
</comment>
<dbReference type="Proteomes" id="UP001055093">
    <property type="component" value="Unassembled WGS sequence"/>
</dbReference>
<reference evidence="2" key="2">
    <citation type="submission" date="2021-08" db="EMBL/GenBank/DDBJ databases">
        <authorList>
            <person name="Tani A."/>
            <person name="Ola A."/>
            <person name="Ogura Y."/>
            <person name="Katsura K."/>
            <person name="Hayashi T."/>
        </authorList>
    </citation>
    <scope>NUCLEOTIDE SEQUENCE</scope>
    <source>
        <strain evidence="2">DSM 14458</strain>
    </source>
</reference>